<dbReference type="FunCoup" id="G0PMD5">
    <property type="interactions" value="1919"/>
</dbReference>
<dbReference type="Pfam" id="PF02520">
    <property type="entry name" value="ANIS5_cation-bd"/>
    <property type="match status" value="1"/>
</dbReference>
<dbReference type="EMBL" id="GL381341">
    <property type="protein sequence ID" value="EGT37052.1"/>
    <property type="molecule type" value="Genomic_DNA"/>
</dbReference>
<feature type="region of interest" description="Disordered" evidence="1">
    <location>
        <begin position="199"/>
        <end position="251"/>
    </location>
</feature>
<organism evidence="5">
    <name type="scientific">Caenorhabditis brenneri</name>
    <name type="common">Nematode worm</name>
    <dbReference type="NCBI Taxonomy" id="135651"/>
    <lineage>
        <taxon>Eukaryota</taxon>
        <taxon>Metazoa</taxon>
        <taxon>Ecdysozoa</taxon>
        <taxon>Nematoda</taxon>
        <taxon>Chromadorea</taxon>
        <taxon>Rhabditida</taxon>
        <taxon>Rhabditina</taxon>
        <taxon>Rhabditomorpha</taxon>
        <taxon>Rhabditoidea</taxon>
        <taxon>Rhabditidae</taxon>
        <taxon>Peloderinae</taxon>
        <taxon>Caenorhabditis</taxon>
    </lineage>
</organism>
<dbReference type="HOGENOM" id="CLU_1107933_0_0_1"/>
<dbReference type="InterPro" id="IPR003677">
    <property type="entry name" value="ANIS5_cation-bd"/>
</dbReference>
<proteinExistence type="predicted"/>
<gene>
    <name evidence="4" type="ORF">CAEBREN_29687</name>
</gene>
<dbReference type="InterPro" id="IPR052823">
    <property type="entry name" value="SXP/RAL-2_related"/>
</dbReference>
<dbReference type="OrthoDB" id="5845362at2759"/>
<name>G0PMD5_CAEBE</name>
<sequence length="251" mass="28979">MKTLFLVLSLLAVGIFSETIYDDADGINVGVTYEQVPKKEDEVVKPWKKHDFKKREPEFLKDMSQDAKTAYFGIKYNPELTKAEKTQKLKEFAETYDVEDDMKKFLEDKKADCDKKKKERKENYDRLGDLIDKADDILEDESNTWNGANEKLEALIKEDNRDVQKAFQTFYPFVGREDGPKGKHGHGHRFHHGKRFGRHIGGGAAPRPQGIGSGIGFNEPRHGGQQSYDAYGNKRPEFEQREHHHKKHHGF</sequence>
<evidence type="ECO:0000256" key="2">
    <source>
        <dbReference type="SAM" id="SignalP"/>
    </source>
</evidence>
<feature type="signal peptide" evidence="2">
    <location>
        <begin position="1"/>
        <end position="17"/>
    </location>
</feature>
<reference evidence="5" key="1">
    <citation type="submission" date="2011-07" db="EMBL/GenBank/DDBJ databases">
        <authorList>
            <consortium name="Caenorhabditis brenneri Sequencing and Analysis Consortium"/>
            <person name="Wilson R.K."/>
        </authorList>
    </citation>
    <scope>NUCLEOTIDE SEQUENCE [LARGE SCALE GENOMIC DNA]</scope>
    <source>
        <strain evidence="5">PB2801</strain>
    </source>
</reference>
<dbReference type="Proteomes" id="UP000008068">
    <property type="component" value="Unassembled WGS sequence"/>
</dbReference>
<dbReference type="AlphaFoldDB" id="G0PMD5"/>
<feature type="chain" id="PRO_5003407089" description="SXP/RAL-2 family protein Ani s 5-like cation-binding domain-containing protein" evidence="2">
    <location>
        <begin position="18"/>
        <end position="251"/>
    </location>
</feature>
<feature type="domain" description="SXP/RAL-2 family protein Ani s 5-like cation-binding" evidence="3">
    <location>
        <begin position="67"/>
        <end position="165"/>
    </location>
</feature>
<dbReference type="eggNOG" id="ENOG502TGAB">
    <property type="taxonomic scope" value="Eukaryota"/>
</dbReference>
<evidence type="ECO:0000313" key="4">
    <source>
        <dbReference type="EMBL" id="EGT37052.1"/>
    </source>
</evidence>
<accession>G0PMD5</accession>
<feature type="compositionally biased region" description="Basic and acidic residues" evidence="1">
    <location>
        <begin position="232"/>
        <end position="242"/>
    </location>
</feature>
<dbReference type="PANTHER" id="PTHR21593:SF41">
    <property type="entry name" value="SXP_RAL-2 FAMILY PROTEIN ANI S 5-LIKE CATION-BINDING DOMAIN-CONTAINING PROTEIN"/>
    <property type="match status" value="1"/>
</dbReference>
<evidence type="ECO:0000256" key="1">
    <source>
        <dbReference type="SAM" id="MobiDB-lite"/>
    </source>
</evidence>
<evidence type="ECO:0000259" key="3">
    <source>
        <dbReference type="Pfam" id="PF02520"/>
    </source>
</evidence>
<evidence type="ECO:0000313" key="5">
    <source>
        <dbReference type="Proteomes" id="UP000008068"/>
    </source>
</evidence>
<dbReference type="InParanoid" id="G0PMD5"/>
<keyword evidence="2" id="KW-0732">Signal</keyword>
<dbReference type="STRING" id="135651.G0PMD5"/>
<dbReference type="PANTHER" id="PTHR21593">
    <property type="entry name" value="PRION-LIKE- Q/N-RICH -DOMAIN-BEARING PROTEIN PROTEIN"/>
    <property type="match status" value="1"/>
</dbReference>
<keyword evidence="5" id="KW-1185">Reference proteome</keyword>
<protein>
    <recommendedName>
        <fullName evidence="3">SXP/RAL-2 family protein Ani s 5-like cation-binding domain-containing protein</fullName>
    </recommendedName>
</protein>